<evidence type="ECO:0000256" key="1">
    <source>
        <dbReference type="SAM" id="Phobius"/>
    </source>
</evidence>
<dbReference type="Proteomes" id="UP001105220">
    <property type="component" value="Unplaced"/>
</dbReference>
<keyword evidence="1" id="KW-0472">Membrane</keyword>
<dbReference type="AlphaFoldDB" id="A0A6E8V4B5"/>
<organism evidence="2 3">
    <name type="scientific">Anopheles coluzzii</name>
    <name type="common">African malaria mosquito</name>
    <dbReference type="NCBI Taxonomy" id="1518534"/>
    <lineage>
        <taxon>Eukaryota</taxon>
        <taxon>Metazoa</taxon>
        <taxon>Ecdysozoa</taxon>
        <taxon>Arthropoda</taxon>
        <taxon>Hexapoda</taxon>
        <taxon>Insecta</taxon>
        <taxon>Pterygota</taxon>
        <taxon>Neoptera</taxon>
        <taxon>Endopterygota</taxon>
        <taxon>Diptera</taxon>
        <taxon>Nematocera</taxon>
        <taxon>Culicoidea</taxon>
        <taxon>Culicidae</taxon>
        <taxon>Anophelinae</taxon>
        <taxon>Anopheles</taxon>
    </lineage>
</organism>
<accession>A0A6E8V4B5</accession>
<feature type="transmembrane region" description="Helical" evidence="1">
    <location>
        <begin position="34"/>
        <end position="56"/>
    </location>
</feature>
<protein>
    <submittedName>
        <fullName evidence="2">Uncharacterized protein</fullName>
    </submittedName>
</protein>
<keyword evidence="1" id="KW-0812">Transmembrane</keyword>
<reference key="1">
    <citation type="journal article" date="2019" name="Genes (Basel)">
        <title>A High-Quality De novo Genome Assembly from a Single Mosquito Using PacBio Sequencing.</title>
        <authorList>
            <person name="Kingan S.B."/>
            <person name="Heaton H."/>
            <person name="Cudini J."/>
            <person name="Lambert C.C."/>
            <person name="Baybayan P."/>
            <person name="Galvin B.D."/>
            <person name="Durbin R."/>
            <person name="Korlach J."/>
            <person name="Lawniczak M.K.N."/>
        </authorList>
    </citation>
    <scope>NUCLEOTIDE SEQUENCE [LARGE SCALE GENOMIC DNA]</scope>
    <source>
        <strain>Mali-NIH</strain>
    </source>
</reference>
<keyword evidence="3" id="KW-1185">Reference proteome</keyword>
<evidence type="ECO:0000313" key="2">
    <source>
        <dbReference type="EnsemblMetazoa" id="ACON001776-PA"/>
    </source>
</evidence>
<proteinExistence type="predicted"/>
<keyword evidence="1" id="KW-1133">Transmembrane helix</keyword>
<sequence length="64" mass="7306">MLPMLARDTTEGALVRNDSFHALHRILLIGPCKMLAIGFAGKTLFRLNTMLFFLLAHMNTYQRL</sequence>
<dbReference type="VEuPathDB" id="VectorBase:ACON001776"/>
<dbReference type="EnsemblMetazoa" id="ACON001776-RA">
    <property type="protein sequence ID" value="ACON001776-PA"/>
    <property type="gene ID" value="ACON001776"/>
</dbReference>
<evidence type="ECO:0000313" key="3">
    <source>
        <dbReference type="Proteomes" id="UP001105220"/>
    </source>
</evidence>
<reference evidence="2" key="2">
    <citation type="submission" date="2020-05" db="UniProtKB">
        <authorList>
            <consortium name="EnsemblMetazoa"/>
        </authorList>
    </citation>
    <scope>IDENTIFICATION</scope>
    <source>
        <strain evidence="2">Ngousso</strain>
    </source>
</reference>
<name>A0A6E8V4B5_ANOCL</name>